<dbReference type="InterPro" id="IPR050476">
    <property type="entry name" value="Insect_CytP450_Detox"/>
</dbReference>
<evidence type="ECO:0000256" key="9">
    <source>
        <dbReference type="ARBA" id="ARBA00023002"/>
    </source>
</evidence>
<keyword evidence="6 13" id="KW-0479">Metal-binding</keyword>
<gene>
    <name evidence="16" type="ORF">LPLAT_LOCUS8505</name>
</gene>
<protein>
    <recommendedName>
        <fullName evidence="18">Cytochrome P450</fullName>
    </recommendedName>
</protein>
<evidence type="ECO:0000256" key="12">
    <source>
        <dbReference type="ARBA" id="ARBA00023136"/>
    </source>
</evidence>
<dbReference type="GO" id="GO:0004497">
    <property type="term" value="F:monooxygenase activity"/>
    <property type="evidence" value="ECO:0007669"/>
    <property type="project" value="UniProtKB-KW"/>
</dbReference>
<evidence type="ECO:0000256" key="8">
    <source>
        <dbReference type="ARBA" id="ARBA00022848"/>
    </source>
</evidence>
<comment type="subcellular location">
    <subcellularLocation>
        <location evidence="3">Endoplasmic reticulum membrane</location>
        <topology evidence="3">Peripheral membrane protein</topology>
    </subcellularLocation>
    <subcellularLocation>
        <location evidence="2">Microsome membrane</location>
        <topology evidence="2">Peripheral membrane protein</topology>
    </subcellularLocation>
</comment>
<dbReference type="GO" id="GO:0020037">
    <property type="term" value="F:heme binding"/>
    <property type="evidence" value="ECO:0007669"/>
    <property type="project" value="InterPro"/>
</dbReference>
<keyword evidence="9 14" id="KW-0560">Oxidoreductase</keyword>
<evidence type="ECO:0000256" key="1">
    <source>
        <dbReference type="ARBA" id="ARBA00001971"/>
    </source>
</evidence>
<evidence type="ECO:0000256" key="7">
    <source>
        <dbReference type="ARBA" id="ARBA00022824"/>
    </source>
</evidence>
<dbReference type="SUPFAM" id="SSF48264">
    <property type="entry name" value="Cytochrome P450"/>
    <property type="match status" value="1"/>
</dbReference>
<evidence type="ECO:0000256" key="11">
    <source>
        <dbReference type="ARBA" id="ARBA00023033"/>
    </source>
</evidence>
<evidence type="ECO:0000256" key="5">
    <source>
        <dbReference type="ARBA" id="ARBA00022617"/>
    </source>
</evidence>
<name>A0AAV2NRU2_9HYME</name>
<dbReference type="Proteomes" id="UP001497644">
    <property type="component" value="Chromosome 4"/>
</dbReference>
<dbReference type="GO" id="GO:0005506">
    <property type="term" value="F:iron ion binding"/>
    <property type="evidence" value="ECO:0007669"/>
    <property type="project" value="InterPro"/>
</dbReference>
<reference evidence="16" key="1">
    <citation type="submission" date="2024-04" db="EMBL/GenBank/DDBJ databases">
        <authorList>
            <consortium name="Molecular Ecology Group"/>
        </authorList>
    </citation>
    <scope>NUCLEOTIDE SEQUENCE</scope>
</reference>
<feature type="transmembrane region" description="Helical" evidence="15">
    <location>
        <begin position="6"/>
        <end position="27"/>
    </location>
</feature>
<dbReference type="InterPro" id="IPR001128">
    <property type="entry name" value="Cyt_P450"/>
</dbReference>
<keyword evidence="5 13" id="KW-0349">Heme</keyword>
<evidence type="ECO:0008006" key="18">
    <source>
        <dbReference type="Google" id="ProtNLM"/>
    </source>
</evidence>
<keyword evidence="11 14" id="KW-0503">Monooxygenase</keyword>
<proteinExistence type="inferred from homology"/>
<dbReference type="InterPro" id="IPR017972">
    <property type="entry name" value="Cyt_P450_CS"/>
</dbReference>
<dbReference type="EMBL" id="OZ034827">
    <property type="protein sequence ID" value="CAL1682608.1"/>
    <property type="molecule type" value="Genomic_DNA"/>
</dbReference>
<evidence type="ECO:0000313" key="17">
    <source>
        <dbReference type="Proteomes" id="UP001497644"/>
    </source>
</evidence>
<keyword evidence="12 15" id="KW-0472">Membrane</keyword>
<keyword evidence="8" id="KW-0492">Microsome</keyword>
<evidence type="ECO:0000256" key="6">
    <source>
        <dbReference type="ARBA" id="ARBA00022723"/>
    </source>
</evidence>
<dbReference type="InterPro" id="IPR036396">
    <property type="entry name" value="Cyt_P450_sf"/>
</dbReference>
<evidence type="ECO:0000313" key="16">
    <source>
        <dbReference type="EMBL" id="CAL1682608.1"/>
    </source>
</evidence>
<sequence length="521" mass="59892">MAFITPYWILDGMIVLTASVTVAYLYMTRKFKYWKERGVSEISPIPFLGNFTACILKKKSPGRLLKEFYDQAKGQPYVGFFIFDKPLLLVRDHELVKNVLTKDFNHFSDRYFTPDETDRLGYANLFFIKNPMWRMLRLNMTSFFTPGKLKKMLELIDECAENLVEYLDSMNLGSRGKIMEVKELSGKFSTDVIGSTAFGLSTNSFKNPDAEFCKYGKMIFGPARSFEILAVTFMPLLSRLAGFTLFGKQTDVFLRKVFWETIAQRTKSGERRNDLIDILIELKKNHGDKDNEGFKFNGDDLLAQAGIFFAAGYETSATTMAFMLYELALHPEIQNRLREEILQALVKSDGKATYEMLMSLSYLDMVLFETLRIYPPLEYLQRLTTKVYNIPNSSLVIEKGTPIFISVRGLHYDPDYFPNPEKFDPERFNEDNKRNRPVYVHLPFGEGPHACIGTRMGLLEMKLAFVKILSKFEVEPCEETLIPMKLDPNGVLTTPSGGVIYLNIRKINNNEELQIVQPKNN</sequence>
<dbReference type="AlphaFoldDB" id="A0AAV2NRU2"/>
<evidence type="ECO:0000256" key="13">
    <source>
        <dbReference type="PIRSR" id="PIRSR602401-1"/>
    </source>
</evidence>
<keyword evidence="17" id="KW-1185">Reference proteome</keyword>
<dbReference type="GO" id="GO:0005789">
    <property type="term" value="C:endoplasmic reticulum membrane"/>
    <property type="evidence" value="ECO:0007669"/>
    <property type="project" value="UniProtKB-SubCell"/>
</dbReference>
<dbReference type="Pfam" id="PF00067">
    <property type="entry name" value="p450"/>
    <property type="match status" value="1"/>
</dbReference>
<evidence type="ECO:0000256" key="4">
    <source>
        <dbReference type="ARBA" id="ARBA00010617"/>
    </source>
</evidence>
<keyword evidence="10 13" id="KW-0408">Iron</keyword>
<feature type="binding site" description="axial binding residue" evidence="13">
    <location>
        <position position="451"/>
    </location>
    <ligand>
        <name>heme</name>
        <dbReference type="ChEBI" id="CHEBI:30413"/>
    </ligand>
    <ligandPart>
        <name>Fe</name>
        <dbReference type="ChEBI" id="CHEBI:18248"/>
    </ligandPart>
</feature>
<organism evidence="16 17">
    <name type="scientific">Lasius platythorax</name>
    <dbReference type="NCBI Taxonomy" id="488582"/>
    <lineage>
        <taxon>Eukaryota</taxon>
        <taxon>Metazoa</taxon>
        <taxon>Ecdysozoa</taxon>
        <taxon>Arthropoda</taxon>
        <taxon>Hexapoda</taxon>
        <taxon>Insecta</taxon>
        <taxon>Pterygota</taxon>
        <taxon>Neoptera</taxon>
        <taxon>Endopterygota</taxon>
        <taxon>Hymenoptera</taxon>
        <taxon>Apocrita</taxon>
        <taxon>Aculeata</taxon>
        <taxon>Formicoidea</taxon>
        <taxon>Formicidae</taxon>
        <taxon>Formicinae</taxon>
        <taxon>Lasius</taxon>
        <taxon>Lasius</taxon>
    </lineage>
</organism>
<evidence type="ECO:0000256" key="14">
    <source>
        <dbReference type="RuleBase" id="RU000461"/>
    </source>
</evidence>
<comment type="similarity">
    <text evidence="4 14">Belongs to the cytochrome P450 family.</text>
</comment>
<dbReference type="PANTHER" id="PTHR24292:SF45">
    <property type="entry name" value="CYTOCHROME P450 6G1-RELATED"/>
    <property type="match status" value="1"/>
</dbReference>
<keyword evidence="15" id="KW-1133">Transmembrane helix</keyword>
<comment type="cofactor">
    <cofactor evidence="1 13">
        <name>heme</name>
        <dbReference type="ChEBI" id="CHEBI:30413"/>
    </cofactor>
</comment>
<dbReference type="PRINTS" id="PR00385">
    <property type="entry name" value="P450"/>
</dbReference>
<keyword evidence="7" id="KW-0256">Endoplasmic reticulum</keyword>
<feature type="transmembrane region" description="Helical" evidence="15">
    <location>
        <begin position="226"/>
        <end position="246"/>
    </location>
</feature>
<evidence type="ECO:0000256" key="15">
    <source>
        <dbReference type="SAM" id="Phobius"/>
    </source>
</evidence>
<evidence type="ECO:0000256" key="2">
    <source>
        <dbReference type="ARBA" id="ARBA00004174"/>
    </source>
</evidence>
<keyword evidence="15" id="KW-0812">Transmembrane</keyword>
<accession>A0AAV2NRU2</accession>
<dbReference type="PANTHER" id="PTHR24292">
    <property type="entry name" value="CYTOCHROME P450"/>
    <property type="match status" value="1"/>
</dbReference>
<dbReference type="InterPro" id="IPR002401">
    <property type="entry name" value="Cyt_P450_E_grp-I"/>
</dbReference>
<dbReference type="PRINTS" id="PR00463">
    <property type="entry name" value="EP450I"/>
</dbReference>
<dbReference type="Gene3D" id="1.10.630.10">
    <property type="entry name" value="Cytochrome P450"/>
    <property type="match status" value="1"/>
</dbReference>
<dbReference type="CDD" id="cd11056">
    <property type="entry name" value="CYP6-like"/>
    <property type="match status" value="1"/>
</dbReference>
<evidence type="ECO:0000256" key="3">
    <source>
        <dbReference type="ARBA" id="ARBA00004406"/>
    </source>
</evidence>
<dbReference type="FunFam" id="1.10.630.10:FF:000042">
    <property type="entry name" value="Cytochrome P450"/>
    <property type="match status" value="1"/>
</dbReference>
<dbReference type="GO" id="GO:0016705">
    <property type="term" value="F:oxidoreductase activity, acting on paired donors, with incorporation or reduction of molecular oxygen"/>
    <property type="evidence" value="ECO:0007669"/>
    <property type="project" value="InterPro"/>
</dbReference>
<dbReference type="PROSITE" id="PS00086">
    <property type="entry name" value="CYTOCHROME_P450"/>
    <property type="match status" value="1"/>
</dbReference>
<evidence type="ECO:0000256" key="10">
    <source>
        <dbReference type="ARBA" id="ARBA00023004"/>
    </source>
</evidence>